<dbReference type="EMBL" id="ACGV01000011">
    <property type="protein sequence ID" value="EEJ41407.1"/>
    <property type="molecule type" value="Genomic_DNA"/>
</dbReference>
<accession>C2ERS2</accession>
<dbReference type="STRING" id="1423814.HMPREF0549_0158"/>
<dbReference type="HOGENOM" id="CLU_2898669_0_0_9"/>
<evidence type="ECO:0000313" key="2">
    <source>
        <dbReference type="Proteomes" id="UP000004483"/>
    </source>
</evidence>
<gene>
    <name evidence="1" type="ORF">HMPREF0549_0158</name>
</gene>
<name>C2ERS2_9LACO</name>
<reference evidence="1 2" key="1">
    <citation type="submission" date="2009-01" db="EMBL/GenBank/DDBJ databases">
        <authorList>
            <person name="Qin X."/>
            <person name="Bachman B."/>
            <person name="Battles P."/>
            <person name="Bell A."/>
            <person name="Bess C."/>
            <person name="Bickham C."/>
            <person name="Chaboub L."/>
            <person name="Chen D."/>
            <person name="Coyle M."/>
            <person name="Deiros D.R."/>
            <person name="Dinh H."/>
            <person name="Forbes L."/>
            <person name="Fowler G."/>
            <person name="Francisco L."/>
            <person name="Fu Q."/>
            <person name="Gubbala S."/>
            <person name="Hale W."/>
            <person name="Han Y."/>
            <person name="Hemphill L."/>
            <person name="Highlander S.K."/>
            <person name="Hirani K."/>
            <person name="Hogues M."/>
            <person name="Jackson L."/>
            <person name="Jakkamsetti A."/>
            <person name="Javaid M."/>
            <person name="Jiang H."/>
            <person name="Korchina V."/>
            <person name="Kovar C."/>
            <person name="Lara F."/>
            <person name="Lee S."/>
            <person name="Mata R."/>
            <person name="Mathew T."/>
            <person name="Moen C."/>
            <person name="Morales K."/>
            <person name="Munidasa M."/>
            <person name="Nazareth L."/>
            <person name="Ngo R."/>
            <person name="Nguyen L."/>
            <person name="Okwuonu G."/>
            <person name="Ongeri F."/>
            <person name="Patil S."/>
            <person name="Petrosino J."/>
            <person name="Pham C."/>
            <person name="Pham P."/>
            <person name="Pu L.-L."/>
            <person name="Puazo M."/>
            <person name="Raj R."/>
            <person name="Reid J."/>
            <person name="Rouhana J."/>
            <person name="Saada N."/>
            <person name="Shang Y."/>
            <person name="Simmons D."/>
            <person name="Thornton R."/>
            <person name="Warren J."/>
            <person name="Weissenberger G."/>
            <person name="Zhang J."/>
            <person name="Zhang L."/>
            <person name="Zhou C."/>
            <person name="Zhu D."/>
            <person name="Muzny D."/>
            <person name="Worley K."/>
            <person name="Gibbs R."/>
        </authorList>
    </citation>
    <scope>NUCLEOTIDE SEQUENCE [LARGE SCALE GENOMIC DNA]</scope>
    <source>
        <strain evidence="1 2">ATCC 49540</strain>
    </source>
</reference>
<protein>
    <submittedName>
        <fullName evidence="1">Uncharacterized protein</fullName>
    </submittedName>
</protein>
<organism evidence="1 2">
    <name type="scientific">Limosilactobacillus vaginalis DSM 5837 = ATCC 49540</name>
    <dbReference type="NCBI Taxonomy" id="1423814"/>
    <lineage>
        <taxon>Bacteria</taxon>
        <taxon>Bacillati</taxon>
        <taxon>Bacillota</taxon>
        <taxon>Bacilli</taxon>
        <taxon>Lactobacillales</taxon>
        <taxon>Lactobacillaceae</taxon>
        <taxon>Limosilactobacillus</taxon>
    </lineage>
</organism>
<sequence length="62" mass="7650">MEAMSKQRKRHIYLVQVNKVKRKAKKQWSNPIVYKSELSSFCEIFKIPRYSGTRYRGERRWK</sequence>
<dbReference type="AlphaFoldDB" id="C2ERS2"/>
<dbReference type="Proteomes" id="UP000004483">
    <property type="component" value="Unassembled WGS sequence"/>
</dbReference>
<proteinExistence type="predicted"/>
<comment type="caution">
    <text evidence="1">The sequence shown here is derived from an EMBL/GenBank/DDBJ whole genome shotgun (WGS) entry which is preliminary data.</text>
</comment>
<evidence type="ECO:0000313" key="1">
    <source>
        <dbReference type="EMBL" id="EEJ41407.1"/>
    </source>
</evidence>